<proteinExistence type="predicted"/>
<dbReference type="Proteomes" id="UP000001883">
    <property type="component" value="Chromosome"/>
</dbReference>
<dbReference type="CDD" id="cd08501">
    <property type="entry name" value="PBP2_Lpqw"/>
    <property type="match status" value="1"/>
</dbReference>
<dbReference type="InterPro" id="IPR039424">
    <property type="entry name" value="SBP_5"/>
</dbReference>
<dbReference type="EMBL" id="AP011540">
    <property type="protein sequence ID" value="BAI65627.1"/>
    <property type="molecule type" value="Genomic_DNA"/>
</dbReference>
<dbReference type="HOGENOM" id="CLU_017028_11_1_11"/>
<dbReference type="PIRSF" id="PIRSF002741">
    <property type="entry name" value="MppA"/>
    <property type="match status" value="1"/>
</dbReference>
<evidence type="ECO:0000259" key="1">
    <source>
        <dbReference type="Pfam" id="PF00496"/>
    </source>
</evidence>
<dbReference type="eggNOG" id="COG0747">
    <property type="taxonomic scope" value="Bacteria"/>
</dbReference>
<dbReference type="GO" id="GO:0043190">
    <property type="term" value="C:ATP-binding cassette (ABC) transporter complex"/>
    <property type="evidence" value="ECO:0007669"/>
    <property type="project" value="InterPro"/>
</dbReference>
<dbReference type="AlphaFoldDB" id="D2NPQ9"/>
<protein>
    <submittedName>
        <fullName evidence="2">ABC-type dipeptide transport system, periplasmic component</fullName>
    </submittedName>
</protein>
<dbReference type="Pfam" id="PF00496">
    <property type="entry name" value="SBP_bac_5"/>
    <property type="match status" value="1"/>
</dbReference>
<dbReference type="InterPro" id="IPR000914">
    <property type="entry name" value="SBP_5_dom"/>
</dbReference>
<accession>D2NPQ9</accession>
<dbReference type="PANTHER" id="PTHR30290:SF65">
    <property type="entry name" value="MONOACYL PHOSPHATIDYLINOSITOL TETRAMANNOSIDE-BINDING PROTEIN LPQW-RELATED"/>
    <property type="match status" value="1"/>
</dbReference>
<sequence>MAGAPVDRNPASRAREPPTLHCKHCISAVHTHKEPIMSPHPIPSLSGFNPIMSRRVLFGGATAVAAAGVLSACGSSSSKTEHKASETPFYEINEQDASKLKQGGTLNLSTYSLGPDFNRFSQNGSSTSVSETMGIIAGAGIWRRTFKGEDELDPNYCLGFEAKEVDGKITAEVRLNPKGVFNDGTPIDIDALKATWQIQRDPEGAYKIGAAGIYEFIESVEAIDGDRYHARVVFKTAHNPVKGLLFGGILHPAMLDINLFNEGFVDNPHPELGCGPFTLAPNGWNSSEKTFTAVPNDKWWGDKPKLDRIVVREMADPAARAAYKNGELDAVESRTLSAYNEMKDVANSEIRRGRRLFAGGMNLNAEHITDTAVRKAIFLGIDRGALAKIRFQGLPYEEEVPGSMLLLSSSQYYRDNYPARNPEEARKVLEKAGYTKSGDFYAKDGKTITLKLTTFGDDATTKGQAQTFIQSMKEIGINFELDSRAQSEFSKVVGNREYDVSISGFGVGSEPTSAAEYFYHSKNWNGVGTPEIDAMIDEMVTILDDAKRAEKCNEIEKKHMSEVCLFIPFLNGPDFKACRPKLANYGAFLFKSTDWSSVGWMA</sequence>
<dbReference type="Gene3D" id="3.40.190.10">
    <property type="entry name" value="Periplasmic binding protein-like II"/>
    <property type="match status" value="1"/>
</dbReference>
<evidence type="ECO:0000313" key="2">
    <source>
        <dbReference type="EMBL" id="BAI65627.1"/>
    </source>
</evidence>
<reference evidence="2 3" key="3">
    <citation type="journal article" date="2010" name="Sequencing">
        <title>Complete Genome Sequence of Rothia mucilaginosa DY-18: A Clinical Isolate with Dense Meshwork-Like Structures from a Persistent Apical Periodontitis Lesion.</title>
        <authorList>
            <person name="Yamane K."/>
            <person name="Nambu T."/>
            <person name="Yamanaka T."/>
            <person name="Mashimo C."/>
            <person name="Sugimori C."/>
            <person name="Leung K.-P."/>
            <person name="Fukushima H."/>
        </authorList>
    </citation>
    <scope>NUCLEOTIDE SEQUENCE [LARGE SCALE GENOMIC DNA]</scope>
    <source>
        <strain evidence="2 3">DY-18</strain>
    </source>
</reference>
<evidence type="ECO:0000313" key="3">
    <source>
        <dbReference type="Proteomes" id="UP000001883"/>
    </source>
</evidence>
<reference evidence="2 3" key="2">
    <citation type="journal article" date="2010" name="J Osaka Dent Univ">
        <title>Isolation and identification of Rothia mucilaginosa from persistent apical periodontitis lesions.</title>
        <authorList>
            <person name="Yamane K."/>
            <person name="Yoshida M."/>
            <person name="Fujihira T."/>
            <person name="Baba T."/>
            <person name="Tsuji N."/>
            <person name="Hayashi H."/>
            <person name="Sugimori C."/>
            <person name="Yamanaka T."/>
            <person name="Mashimo C."/>
            <person name="Nambu T."/>
            <person name="Kawai H."/>
            <person name="Fukushima H."/>
        </authorList>
    </citation>
    <scope>NUCLEOTIDE SEQUENCE [LARGE SCALE GENOMIC DNA]</scope>
    <source>
        <strain evidence="2 3">DY-18</strain>
    </source>
</reference>
<dbReference type="PANTHER" id="PTHR30290">
    <property type="entry name" value="PERIPLASMIC BINDING COMPONENT OF ABC TRANSPORTER"/>
    <property type="match status" value="1"/>
</dbReference>
<dbReference type="InterPro" id="IPR030678">
    <property type="entry name" value="Peptide/Ni-bd"/>
</dbReference>
<dbReference type="SUPFAM" id="SSF53850">
    <property type="entry name" value="Periplasmic binding protein-like II"/>
    <property type="match status" value="1"/>
</dbReference>
<reference evidence="3" key="1">
    <citation type="submission" date="2009-07" db="EMBL/GenBank/DDBJ databases">
        <title>Complete genome sequence of Rothia mucilaginosa DJ.</title>
        <authorList>
            <person name="Yamane K."/>
            <person name="Nambu T."/>
            <person name="Mashimo C."/>
            <person name="Sugimori C."/>
            <person name="Yamanaka T."/>
            <person name="Leung K."/>
            <person name="Fukushima H."/>
        </authorList>
    </citation>
    <scope>NUCLEOTIDE SEQUENCE [LARGE SCALE GENOMIC DNA]</scope>
    <source>
        <strain evidence="3">DY-18</strain>
    </source>
</reference>
<dbReference type="KEGG" id="rmu:RMDY18_17950"/>
<dbReference type="GO" id="GO:0042597">
    <property type="term" value="C:periplasmic space"/>
    <property type="evidence" value="ECO:0007669"/>
    <property type="project" value="UniProtKB-ARBA"/>
</dbReference>
<dbReference type="GO" id="GO:0015833">
    <property type="term" value="P:peptide transport"/>
    <property type="evidence" value="ECO:0007669"/>
    <property type="project" value="TreeGrafter"/>
</dbReference>
<feature type="domain" description="Solute-binding protein family 5" evidence="1">
    <location>
        <begin position="165"/>
        <end position="525"/>
    </location>
</feature>
<organism evidence="2 3">
    <name type="scientific">Rothia mucilaginosa (strain DY-18)</name>
    <name type="common">Stomatococcus mucilaginosus</name>
    <dbReference type="NCBI Taxonomy" id="680646"/>
    <lineage>
        <taxon>Bacteria</taxon>
        <taxon>Bacillati</taxon>
        <taxon>Actinomycetota</taxon>
        <taxon>Actinomycetes</taxon>
        <taxon>Micrococcales</taxon>
        <taxon>Micrococcaceae</taxon>
        <taxon>Rothia</taxon>
    </lineage>
</organism>
<dbReference type="Gene3D" id="3.10.105.10">
    <property type="entry name" value="Dipeptide-binding Protein, Domain 3"/>
    <property type="match status" value="1"/>
</dbReference>
<dbReference type="GO" id="GO:1904680">
    <property type="term" value="F:peptide transmembrane transporter activity"/>
    <property type="evidence" value="ECO:0007669"/>
    <property type="project" value="TreeGrafter"/>
</dbReference>
<gene>
    <name evidence="2" type="ordered locus">RMDY18_17950</name>
</gene>
<keyword evidence="3" id="KW-1185">Reference proteome</keyword>
<name>D2NPQ9_ROTMD</name>
<dbReference type="STRING" id="680646.RMDY18_17950"/>